<dbReference type="InterPro" id="IPR001138">
    <property type="entry name" value="Zn2Cys6_DnaBD"/>
</dbReference>
<evidence type="ECO:0000256" key="2">
    <source>
        <dbReference type="ARBA" id="ARBA00023015"/>
    </source>
</evidence>
<proteinExistence type="predicted"/>
<dbReference type="GO" id="GO:0045122">
    <property type="term" value="P:aflatoxin biosynthetic process"/>
    <property type="evidence" value="ECO:0007669"/>
    <property type="project" value="InterPro"/>
</dbReference>
<dbReference type="InterPro" id="IPR013700">
    <property type="entry name" value="AflR"/>
</dbReference>
<feature type="region of interest" description="Disordered" evidence="6">
    <location>
        <begin position="199"/>
        <end position="231"/>
    </location>
</feature>
<feature type="domain" description="Zn(2)-C6 fungal-type" evidence="7">
    <location>
        <begin position="20"/>
        <end position="50"/>
    </location>
</feature>
<sequence length="499" mass="52305">MDTNIDAPRITRKQPKLRASCDRCGASKLKCDRGQPECERCISHGVPCFYGLSRKMGKPRRDKQQSQSGVTTTAGGLDRSGTGTGGTTSDGIAISDAAAGANEQSSAGVTVAVSDVSTTTTTITNWEREAVDDMGLDALAGLYRHDGHHQPPAGLSASFAPFDFIDWASLADHAKAHDNGPFSATGRYFGGPEIASPNIRSHSSIGSPTPQPAATPHNSSEASSLPSTAGSIRGGGHDCALEAYEILKTLSSLDRELGSGTPSCGLDHVLRLNRKASEELSRLLACPCVRSPHLSLLYVSVISRILDWYQQAASCTTAKQAGSPLSSWSSPPSCPSIMATAICKTKPEKETALASSLSSPGVSSHASTGGTTIIGPGSGPTSGTMTGIAPVKMAIGTFDVDDLGIQNAVKIQLLSGELRRAGRLIDQLTAHYSAASAASASSSRHPNGTDETGRLLLHGVGMYMNTNTSNLYHSLDSWLRGEHARITNMMRMILKELNT</sequence>
<comment type="caution">
    <text evidence="8">The sequence shown here is derived from an EMBL/GenBank/DDBJ whole genome shotgun (WGS) entry which is preliminary data.</text>
</comment>
<organism evidence="8 9">
    <name type="scientific">Parathielavia appendiculata</name>
    <dbReference type="NCBI Taxonomy" id="2587402"/>
    <lineage>
        <taxon>Eukaryota</taxon>
        <taxon>Fungi</taxon>
        <taxon>Dikarya</taxon>
        <taxon>Ascomycota</taxon>
        <taxon>Pezizomycotina</taxon>
        <taxon>Sordariomycetes</taxon>
        <taxon>Sordariomycetidae</taxon>
        <taxon>Sordariales</taxon>
        <taxon>Chaetomiaceae</taxon>
        <taxon>Parathielavia</taxon>
    </lineage>
</organism>
<dbReference type="GO" id="GO:0000981">
    <property type="term" value="F:DNA-binding transcription factor activity, RNA polymerase II-specific"/>
    <property type="evidence" value="ECO:0007669"/>
    <property type="project" value="InterPro"/>
</dbReference>
<keyword evidence="9" id="KW-1185">Reference proteome</keyword>
<dbReference type="SMART" id="SM00066">
    <property type="entry name" value="GAL4"/>
    <property type="match status" value="1"/>
</dbReference>
<dbReference type="GO" id="GO:0003677">
    <property type="term" value="F:DNA binding"/>
    <property type="evidence" value="ECO:0007669"/>
    <property type="project" value="UniProtKB-KW"/>
</dbReference>
<feature type="region of interest" description="Disordered" evidence="6">
    <location>
        <begin position="353"/>
        <end position="381"/>
    </location>
</feature>
<feature type="compositionally biased region" description="Polar residues" evidence="6">
    <location>
        <begin position="216"/>
        <end position="230"/>
    </location>
</feature>
<dbReference type="Pfam" id="PF08493">
    <property type="entry name" value="AflR"/>
    <property type="match status" value="1"/>
</dbReference>
<evidence type="ECO:0000256" key="4">
    <source>
        <dbReference type="ARBA" id="ARBA00023163"/>
    </source>
</evidence>
<dbReference type="EMBL" id="MU853232">
    <property type="protein sequence ID" value="KAK4122074.1"/>
    <property type="molecule type" value="Genomic_DNA"/>
</dbReference>
<evidence type="ECO:0000259" key="7">
    <source>
        <dbReference type="PROSITE" id="PS50048"/>
    </source>
</evidence>
<name>A0AAN6TWS0_9PEZI</name>
<dbReference type="Gene3D" id="4.10.240.10">
    <property type="entry name" value="Zn(2)-C6 fungal-type DNA-binding domain"/>
    <property type="match status" value="1"/>
</dbReference>
<dbReference type="GO" id="GO:0008270">
    <property type="term" value="F:zinc ion binding"/>
    <property type="evidence" value="ECO:0007669"/>
    <property type="project" value="InterPro"/>
</dbReference>
<dbReference type="GO" id="GO:0005634">
    <property type="term" value="C:nucleus"/>
    <property type="evidence" value="ECO:0007669"/>
    <property type="project" value="InterPro"/>
</dbReference>
<evidence type="ECO:0000256" key="1">
    <source>
        <dbReference type="ARBA" id="ARBA00022723"/>
    </source>
</evidence>
<dbReference type="InterPro" id="IPR050675">
    <property type="entry name" value="OAF3"/>
</dbReference>
<reference evidence="8" key="2">
    <citation type="submission" date="2023-05" db="EMBL/GenBank/DDBJ databases">
        <authorList>
            <consortium name="Lawrence Berkeley National Laboratory"/>
            <person name="Steindorff A."/>
            <person name="Hensen N."/>
            <person name="Bonometti L."/>
            <person name="Westerberg I."/>
            <person name="Brannstrom I.O."/>
            <person name="Guillou S."/>
            <person name="Cros-Aarteil S."/>
            <person name="Calhoun S."/>
            <person name="Haridas S."/>
            <person name="Kuo A."/>
            <person name="Mondo S."/>
            <person name="Pangilinan J."/>
            <person name="Riley R."/>
            <person name="Labutti K."/>
            <person name="Andreopoulos B."/>
            <person name="Lipzen A."/>
            <person name="Chen C."/>
            <person name="Yanf M."/>
            <person name="Daum C."/>
            <person name="Ng V."/>
            <person name="Clum A."/>
            <person name="Ohm R."/>
            <person name="Martin F."/>
            <person name="Silar P."/>
            <person name="Natvig D."/>
            <person name="Lalanne C."/>
            <person name="Gautier V."/>
            <person name="Ament-Velasquez S.L."/>
            <person name="Kruys A."/>
            <person name="Hutchinson M.I."/>
            <person name="Powell A.J."/>
            <person name="Barry K."/>
            <person name="Miller A.N."/>
            <person name="Grigoriev I.V."/>
            <person name="Debuchy R."/>
            <person name="Gladieux P."/>
            <person name="Thoren M.H."/>
            <person name="Johannesson H."/>
        </authorList>
    </citation>
    <scope>NUCLEOTIDE SEQUENCE</scope>
    <source>
        <strain evidence="8">CBS 731.68</strain>
    </source>
</reference>
<keyword evidence="2" id="KW-0805">Transcription regulation</keyword>
<gene>
    <name evidence="8" type="ORF">N657DRAFT_647605</name>
</gene>
<dbReference type="AlphaFoldDB" id="A0AAN6TWS0"/>
<evidence type="ECO:0000313" key="9">
    <source>
        <dbReference type="Proteomes" id="UP001302602"/>
    </source>
</evidence>
<feature type="compositionally biased region" description="Polar residues" evidence="6">
    <location>
        <begin position="199"/>
        <end position="208"/>
    </location>
</feature>
<feature type="compositionally biased region" description="Low complexity" evidence="6">
    <location>
        <begin position="355"/>
        <end position="381"/>
    </location>
</feature>
<dbReference type="PRINTS" id="PR00755">
    <property type="entry name" value="AFLATOXINBRP"/>
</dbReference>
<dbReference type="PANTHER" id="PTHR31069">
    <property type="entry name" value="OLEATE-ACTIVATED TRANSCRIPTION FACTOR 1-RELATED"/>
    <property type="match status" value="1"/>
</dbReference>
<keyword evidence="4" id="KW-0804">Transcription</keyword>
<accession>A0AAN6TWS0</accession>
<keyword evidence="3" id="KW-0238">DNA-binding</keyword>
<evidence type="ECO:0000256" key="5">
    <source>
        <dbReference type="ARBA" id="ARBA00023242"/>
    </source>
</evidence>
<reference evidence="8" key="1">
    <citation type="journal article" date="2023" name="Mol. Phylogenet. Evol.">
        <title>Genome-scale phylogeny and comparative genomics of the fungal order Sordariales.</title>
        <authorList>
            <person name="Hensen N."/>
            <person name="Bonometti L."/>
            <person name="Westerberg I."/>
            <person name="Brannstrom I.O."/>
            <person name="Guillou S."/>
            <person name="Cros-Aarteil S."/>
            <person name="Calhoun S."/>
            <person name="Haridas S."/>
            <person name="Kuo A."/>
            <person name="Mondo S."/>
            <person name="Pangilinan J."/>
            <person name="Riley R."/>
            <person name="LaButti K."/>
            <person name="Andreopoulos B."/>
            <person name="Lipzen A."/>
            <person name="Chen C."/>
            <person name="Yan M."/>
            <person name="Daum C."/>
            <person name="Ng V."/>
            <person name="Clum A."/>
            <person name="Steindorff A."/>
            <person name="Ohm R.A."/>
            <person name="Martin F."/>
            <person name="Silar P."/>
            <person name="Natvig D.O."/>
            <person name="Lalanne C."/>
            <person name="Gautier V."/>
            <person name="Ament-Velasquez S.L."/>
            <person name="Kruys A."/>
            <person name="Hutchinson M.I."/>
            <person name="Powell A.J."/>
            <person name="Barry K."/>
            <person name="Miller A.N."/>
            <person name="Grigoriev I.V."/>
            <person name="Debuchy R."/>
            <person name="Gladieux P."/>
            <person name="Hiltunen Thoren M."/>
            <person name="Johannesson H."/>
        </authorList>
    </citation>
    <scope>NUCLEOTIDE SEQUENCE</scope>
    <source>
        <strain evidence="8">CBS 731.68</strain>
    </source>
</reference>
<dbReference type="GeneID" id="87830123"/>
<protein>
    <recommendedName>
        <fullName evidence="7">Zn(2)-C6 fungal-type domain-containing protein</fullName>
    </recommendedName>
</protein>
<dbReference type="PROSITE" id="PS50048">
    <property type="entry name" value="ZN2_CY6_FUNGAL_2"/>
    <property type="match status" value="1"/>
</dbReference>
<evidence type="ECO:0000313" key="8">
    <source>
        <dbReference type="EMBL" id="KAK4122074.1"/>
    </source>
</evidence>
<keyword evidence="1" id="KW-0479">Metal-binding</keyword>
<evidence type="ECO:0000256" key="6">
    <source>
        <dbReference type="SAM" id="MobiDB-lite"/>
    </source>
</evidence>
<dbReference type="PANTHER" id="PTHR31069:SF31">
    <property type="entry name" value="MONODICTYPHENONE CLUSTER TRANSCRIPTION FACTOR-RELATED"/>
    <property type="match status" value="1"/>
</dbReference>
<dbReference type="RefSeq" id="XP_062645845.1">
    <property type="nucleotide sequence ID" value="XM_062793354.1"/>
</dbReference>
<dbReference type="InterPro" id="IPR036864">
    <property type="entry name" value="Zn2-C6_fun-type_DNA-bd_sf"/>
</dbReference>
<feature type="compositionally biased region" description="Polar residues" evidence="6">
    <location>
        <begin position="65"/>
        <end position="74"/>
    </location>
</feature>
<dbReference type="Proteomes" id="UP001302602">
    <property type="component" value="Unassembled WGS sequence"/>
</dbReference>
<feature type="region of interest" description="Disordered" evidence="6">
    <location>
        <begin position="56"/>
        <end position="89"/>
    </location>
</feature>
<keyword evidence="5" id="KW-0539">Nucleus</keyword>
<dbReference type="SUPFAM" id="SSF57701">
    <property type="entry name" value="Zn2/Cys6 DNA-binding domain"/>
    <property type="match status" value="1"/>
</dbReference>
<dbReference type="Pfam" id="PF00172">
    <property type="entry name" value="Zn_clus"/>
    <property type="match status" value="1"/>
</dbReference>
<dbReference type="CDD" id="cd00067">
    <property type="entry name" value="GAL4"/>
    <property type="match status" value="1"/>
</dbReference>
<evidence type="ECO:0000256" key="3">
    <source>
        <dbReference type="ARBA" id="ARBA00023125"/>
    </source>
</evidence>